<feature type="compositionally biased region" description="Gly residues" evidence="1">
    <location>
        <begin position="231"/>
        <end position="240"/>
    </location>
</feature>
<keyword evidence="2" id="KW-0732">Signal</keyword>
<feature type="signal peptide" evidence="2">
    <location>
        <begin position="1"/>
        <end position="21"/>
    </location>
</feature>
<organism evidence="3 4">
    <name type="scientific">Dermatophagoides farinae</name>
    <name type="common">American house dust mite</name>
    <dbReference type="NCBI Taxonomy" id="6954"/>
    <lineage>
        <taxon>Eukaryota</taxon>
        <taxon>Metazoa</taxon>
        <taxon>Ecdysozoa</taxon>
        <taxon>Arthropoda</taxon>
        <taxon>Chelicerata</taxon>
        <taxon>Arachnida</taxon>
        <taxon>Acari</taxon>
        <taxon>Acariformes</taxon>
        <taxon>Sarcoptiformes</taxon>
        <taxon>Astigmata</taxon>
        <taxon>Psoroptidia</taxon>
        <taxon>Analgoidea</taxon>
        <taxon>Pyroglyphidae</taxon>
        <taxon>Dermatophagoidinae</taxon>
        <taxon>Dermatophagoides</taxon>
    </lineage>
</organism>
<sequence length="371" mass="44120">MFRFSLFLLLLLVMTIFGSNSFRIHMANNGKHWNPIMVDNNNHHQLKKNDLTINHNSQLNLIQSFLPIHSHNDHYHGIRQQYQSYTIIPKLNPIPITISLSNEPFIPLQSELMADSYNDGLKNNKKQQQNFSCQLYNTQTRLYGILRPQWWWWQCLFNDYQQPQQRQQQQTNNFGQQSTEDFVHDTNHWNAYFVNQTLAKFQKNVQYNMEKSMKPKSMIMMMTTKYSHGNNNGGGGGGGHTSRPKHHYHSHHHHHHHHHINNIIYIQSNNPHHYHKSHTYNDDYNGHNNISNNNNKNNNQNVGDNHGHYNNDNWNKSQGHYNYNHHKYTNDDNDNDDDQNNGHRYYDYYHQNITELSIMSTTAAQQQQQQQ</sequence>
<dbReference type="AlphaFoldDB" id="A0A922HQ63"/>
<evidence type="ECO:0000313" key="4">
    <source>
        <dbReference type="Proteomes" id="UP000790347"/>
    </source>
</evidence>
<name>A0A922HQ63_DERFA</name>
<accession>A0A922HQ63</accession>
<reference evidence="3" key="1">
    <citation type="submission" date="2013-05" db="EMBL/GenBank/DDBJ databases">
        <authorList>
            <person name="Yim A.K.Y."/>
            <person name="Chan T.F."/>
            <person name="Ji K.M."/>
            <person name="Liu X.Y."/>
            <person name="Zhou J.W."/>
            <person name="Li R.Q."/>
            <person name="Yang K.Y."/>
            <person name="Li J."/>
            <person name="Li M."/>
            <person name="Law P.T.W."/>
            <person name="Wu Y.L."/>
            <person name="Cai Z.L."/>
            <person name="Qin H."/>
            <person name="Bao Y."/>
            <person name="Leung R.K.K."/>
            <person name="Ng P.K.S."/>
            <person name="Zou J."/>
            <person name="Zhong X.J."/>
            <person name="Ran P.X."/>
            <person name="Zhong N.S."/>
            <person name="Liu Z.G."/>
            <person name="Tsui S.K.W."/>
        </authorList>
    </citation>
    <scope>NUCLEOTIDE SEQUENCE</scope>
    <source>
        <strain evidence="3">Derf</strain>
        <tissue evidence="3">Whole organism</tissue>
    </source>
</reference>
<evidence type="ECO:0000256" key="1">
    <source>
        <dbReference type="SAM" id="MobiDB-lite"/>
    </source>
</evidence>
<protein>
    <submittedName>
        <fullName evidence="3">Uncharacterized protein</fullName>
    </submittedName>
</protein>
<comment type="caution">
    <text evidence="3">The sequence shown here is derived from an EMBL/GenBank/DDBJ whole genome shotgun (WGS) entry which is preliminary data.</text>
</comment>
<gene>
    <name evidence="3" type="ORF">DERF_015019</name>
</gene>
<feature type="compositionally biased region" description="Low complexity" evidence="1">
    <location>
        <begin position="286"/>
        <end position="304"/>
    </location>
</feature>
<dbReference type="EMBL" id="ASGP02000008">
    <property type="protein sequence ID" value="KAH9494326.1"/>
    <property type="molecule type" value="Genomic_DNA"/>
</dbReference>
<evidence type="ECO:0000256" key="2">
    <source>
        <dbReference type="SAM" id="SignalP"/>
    </source>
</evidence>
<dbReference type="Proteomes" id="UP000790347">
    <property type="component" value="Unassembled WGS sequence"/>
</dbReference>
<feature type="compositionally biased region" description="Polar residues" evidence="1">
    <location>
        <begin position="310"/>
        <end position="319"/>
    </location>
</feature>
<reference evidence="3" key="2">
    <citation type="journal article" date="2022" name="Res Sq">
        <title>Comparative Genomics Reveals Insights into the Divergent Evolution of Astigmatic Mites and Household Pest Adaptations.</title>
        <authorList>
            <person name="Xiong Q."/>
            <person name="Wan A.T.-Y."/>
            <person name="Liu X.-Y."/>
            <person name="Fung C.S.-H."/>
            <person name="Xiao X."/>
            <person name="Malainual N."/>
            <person name="Hou J."/>
            <person name="Wang L."/>
            <person name="Wang M."/>
            <person name="Yang K."/>
            <person name="Cui Y."/>
            <person name="Leung E."/>
            <person name="Nong W."/>
            <person name="Shin S.-K."/>
            <person name="Au S."/>
            <person name="Jeong K.Y."/>
            <person name="Chew F.T."/>
            <person name="Hui J."/>
            <person name="Leung T.F."/>
            <person name="Tungtrongchitr A."/>
            <person name="Zhong N."/>
            <person name="Liu Z."/>
            <person name="Tsui S."/>
        </authorList>
    </citation>
    <scope>NUCLEOTIDE SEQUENCE</scope>
    <source>
        <strain evidence="3">Derf</strain>
        <tissue evidence="3">Whole organism</tissue>
    </source>
</reference>
<keyword evidence="4" id="KW-1185">Reference proteome</keyword>
<feature type="region of interest" description="Disordered" evidence="1">
    <location>
        <begin position="271"/>
        <end position="344"/>
    </location>
</feature>
<feature type="compositionally biased region" description="Basic residues" evidence="1">
    <location>
        <begin position="242"/>
        <end position="257"/>
    </location>
</feature>
<evidence type="ECO:0000313" key="3">
    <source>
        <dbReference type="EMBL" id="KAH9494326.1"/>
    </source>
</evidence>
<feature type="chain" id="PRO_5037118154" evidence="2">
    <location>
        <begin position="22"/>
        <end position="371"/>
    </location>
</feature>
<proteinExistence type="predicted"/>
<feature type="region of interest" description="Disordered" evidence="1">
    <location>
        <begin position="228"/>
        <end position="257"/>
    </location>
</feature>